<dbReference type="Pfam" id="PF05069">
    <property type="entry name" value="Phage_tail_S"/>
    <property type="match status" value="1"/>
</dbReference>
<dbReference type="Proteomes" id="UP000318687">
    <property type="component" value="Segment"/>
</dbReference>
<dbReference type="InterPro" id="IPR006522">
    <property type="entry name" value="Phage_virion_morphogenesis"/>
</dbReference>
<dbReference type="KEGG" id="vg:55813329"/>
<evidence type="ECO:0000313" key="1">
    <source>
        <dbReference type="EMBL" id="QDK01894.1"/>
    </source>
</evidence>
<sequence>MPVVSFDGAGAAPVSLQLRRWEHNIADTTQAFEAMALYQVGTINKRQFDEQGSAETGKWSPLSPPYARFKARVRPGRPILVFDGDLRREMTVPGKGVYEVGNGRMTVGTDLPYAQYHQKGTPNMPARPIMGPARRSDTREFSRILERWLIESRVAA</sequence>
<name>A0A514TYW9_9CAUD</name>
<reference evidence="1 2" key="1">
    <citation type="submission" date="2019-06" db="EMBL/GenBank/DDBJ databases">
        <authorList>
            <person name="Alexander J."/>
            <person name="Ertsgaard D.J."/>
            <person name="Fields K.L."/>
            <person name="Fields S.B."/>
            <person name="Humphreys H."/>
            <person name="Kinneman J.E."/>
            <person name="Nelson N.D."/>
            <person name="Olakunle E.K."/>
            <person name="Reimer A.C."/>
            <person name="Robertson C."/>
            <person name="Ross G.V."/>
            <person name="Bonilla J.A."/>
            <person name="Klyczek K."/>
            <person name="Garlena R.A."/>
            <person name="Russell D.A."/>
            <person name="Pope W.H."/>
            <person name="Jacobs-Sera D."/>
            <person name="Hatfull G.F."/>
        </authorList>
    </citation>
    <scope>NUCLEOTIDE SEQUENCE [LARGE SCALE GENOMIC DNA]</scope>
</reference>
<proteinExistence type="predicted"/>
<organism evidence="1 2">
    <name type="scientific">Arthrobacter phage Vibaki</name>
    <dbReference type="NCBI Taxonomy" id="2593333"/>
    <lineage>
        <taxon>Viruses</taxon>
        <taxon>Duplodnaviria</taxon>
        <taxon>Heunggongvirae</taxon>
        <taxon>Uroviricota</taxon>
        <taxon>Caudoviricetes</taxon>
        <taxon>Berryhillviridae</taxon>
        <taxon>Vibakivirus</taxon>
        <taxon>Vibakivirus vibaki</taxon>
    </lineage>
</organism>
<gene>
    <name evidence="1" type="primary">13</name>
    <name evidence="1" type="ORF">SEA_VIBAKI_13</name>
</gene>
<dbReference type="RefSeq" id="YP_009883990.1">
    <property type="nucleotide sequence ID" value="NC_049465.1"/>
</dbReference>
<keyword evidence="2" id="KW-1185">Reference proteome</keyword>
<dbReference type="EMBL" id="MN096362">
    <property type="protein sequence ID" value="QDK01894.1"/>
    <property type="molecule type" value="Genomic_DNA"/>
</dbReference>
<dbReference type="GeneID" id="55813329"/>
<accession>A0A514TYW9</accession>
<protein>
    <submittedName>
        <fullName evidence="1">Uncharacterized protein</fullName>
    </submittedName>
</protein>
<evidence type="ECO:0000313" key="2">
    <source>
        <dbReference type="Proteomes" id="UP000318687"/>
    </source>
</evidence>